<dbReference type="GO" id="GO:0009252">
    <property type="term" value="P:peptidoglycan biosynthetic process"/>
    <property type="evidence" value="ECO:0007669"/>
    <property type="project" value="UniProtKB-UniRule"/>
</dbReference>
<dbReference type="PANTHER" id="PTHR30518">
    <property type="entry name" value="ENDOLYTIC MUREIN TRANSGLYCOSYLASE"/>
    <property type="match status" value="1"/>
</dbReference>
<evidence type="ECO:0000256" key="4">
    <source>
        <dbReference type="ARBA" id="ARBA00023136"/>
    </source>
</evidence>
<evidence type="ECO:0000256" key="5">
    <source>
        <dbReference type="ARBA" id="ARBA00023239"/>
    </source>
</evidence>
<dbReference type="GO" id="GO:0005886">
    <property type="term" value="C:plasma membrane"/>
    <property type="evidence" value="ECO:0007669"/>
    <property type="project" value="UniProtKB-UniRule"/>
</dbReference>
<evidence type="ECO:0000256" key="2">
    <source>
        <dbReference type="ARBA" id="ARBA00022692"/>
    </source>
</evidence>
<keyword evidence="3 7" id="KW-1133">Transmembrane helix</keyword>
<evidence type="ECO:0000256" key="3">
    <source>
        <dbReference type="ARBA" id="ARBA00022989"/>
    </source>
</evidence>
<keyword evidence="5 7" id="KW-0456">Lyase</keyword>
<dbReference type="NCBIfam" id="TIGR00247">
    <property type="entry name" value="endolytic transglycosylase MltG"/>
    <property type="match status" value="1"/>
</dbReference>
<dbReference type="InterPro" id="IPR003770">
    <property type="entry name" value="MLTG-like"/>
</dbReference>
<dbReference type="Gene3D" id="3.30.1490.480">
    <property type="entry name" value="Endolytic murein transglycosylase"/>
    <property type="match status" value="1"/>
</dbReference>
<accession>A0A0R0CHG7</accession>
<dbReference type="RefSeq" id="WP_057632264.1">
    <property type="nucleotide sequence ID" value="NZ_LDJI01000007.1"/>
</dbReference>
<keyword evidence="6 7" id="KW-0961">Cell wall biogenesis/degradation</keyword>
<comment type="function">
    <text evidence="7">Functions as a peptidoglycan terminase that cleaves nascent peptidoglycan strands endolytically to terminate their elongation.</text>
</comment>
<sequence>MAGAKRGCLVVLAILVLLVALAGAAAALLWQRQSGFAATPVTPTQASVTVASGDSFTTVLGKLRAAGIDEGQDLQWQLLARQLDAAGKLKVGEYALEPAPTPRELLRNMRQGKVLQYRVTIVEGWNIRQLRAAINRAQPLQHKTTDMSDSELMAALGFAEQHPEGRFLPETYIYQRGDSDLDVLKRAHAAMEKELAAAWASRADDLPLSSPYELLILASIIEKETGLASERPQIAGVFMRRLKMGMRLQTDPTVIYGIGSAYDGNIRKSHLTTDTPYNTYTRAGLTPTPIAMPGRDALQAAAHPAKGDALYFVAVGDGSGAHVFSASYSEHNAAVARYLQRLREKRNEAAPK</sequence>
<dbReference type="Pfam" id="PF02618">
    <property type="entry name" value="YceG"/>
    <property type="match status" value="1"/>
</dbReference>
<evidence type="ECO:0000313" key="8">
    <source>
        <dbReference type="EMBL" id="KRG65454.1"/>
    </source>
</evidence>
<dbReference type="HAMAP" id="MF_02065">
    <property type="entry name" value="MltG"/>
    <property type="match status" value="1"/>
</dbReference>
<evidence type="ECO:0000256" key="7">
    <source>
        <dbReference type="HAMAP-Rule" id="MF_02065"/>
    </source>
</evidence>
<comment type="caution">
    <text evidence="8">The sequence shown here is derived from an EMBL/GenBank/DDBJ whole genome shotgun (WGS) entry which is preliminary data.</text>
</comment>
<dbReference type="Gene3D" id="3.30.160.60">
    <property type="entry name" value="Classic Zinc Finger"/>
    <property type="match status" value="1"/>
</dbReference>
<keyword evidence="4 7" id="KW-0472">Membrane</keyword>
<keyword evidence="9" id="KW-1185">Reference proteome</keyword>
<dbReference type="PANTHER" id="PTHR30518:SF2">
    <property type="entry name" value="ENDOLYTIC MUREIN TRANSGLYCOSYLASE"/>
    <property type="match status" value="1"/>
</dbReference>
<name>A0A0R0CHG7_9GAMM</name>
<keyword evidence="7" id="KW-0997">Cell inner membrane</keyword>
<evidence type="ECO:0000256" key="1">
    <source>
        <dbReference type="ARBA" id="ARBA00022475"/>
    </source>
</evidence>
<organism evidence="8 9">
    <name type="scientific">Stenotrophomonas humi</name>
    <dbReference type="NCBI Taxonomy" id="405444"/>
    <lineage>
        <taxon>Bacteria</taxon>
        <taxon>Pseudomonadati</taxon>
        <taxon>Pseudomonadota</taxon>
        <taxon>Gammaproteobacteria</taxon>
        <taxon>Lysobacterales</taxon>
        <taxon>Lysobacteraceae</taxon>
        <taxon>Stenotrophomonas</taxon>
    </lineage>
</organism>
<dbReference type="EMBL" id="LDJI01000007">
    <property type="protein sequence ID" value="KRG65454.1"/>
    <property type="molecule type" value="Genomic_DNA"/>
</dbReference>
<dbReference type="Proteomes" id="UP000050864">
    <property type="component" value="Unassembled WGS sequence"/>
</dbReference>
<comment type="similarity">
    <text evidence="7">Belongs to the transglycosylase MltG family.</text>
</comment>
<dbReference type="EC" id="4.2.2.29" evidence="7"/>
<dbReference type="GO" id="GO:0071555">
    <property type="term" value="P:cell wall organization"/>
    <property type="evidence" value="ECO:0007669"/>
    <property type="project" value="UniProtKB-KW"/>
</dbReference>
<feature type="site" description="Important for catalytic activity" evidence="7">
    <location>
        <position position="224"/>
    </location>
</feature>
<evidence type="ECO:0000313" key="9">
    <source>
        <dbReference type="Proteomes" id="UP000050864"/>
    </source>
</evidence>
<keyword evidence="1 7" id="KW-1003">Cell membrane</keyword>
<dbReference type="AlphaFoldDB" id="A0A0R0CHG7"/>
<dbReference type="OrthoDB" id="9814591at2"/>
<evidence type="ECO:0000256" key="6">
    <source>
        <dbReference type="ARBA" id="ARBA00023316"/>
    </source>
</evidence>
<dbReference type="GO" id="GO:0008932">
    <property type="term" value="F:lytic endotransglycosylase activity"/>
    <property type="evidence" value="ECO:0007669"/>
    <property type="project" value="UniProtKB-UniRule"/>
</dbReference>
<dbReference type="STRING" id="405444.ABB26_03820"/>
<reference evidence="8 9" key="1">
    <citation type="submission" date="2015-05" db="EMBL/GenBank/DDBJ databases">
        <title>Genome sequencing and analysis of members of genus Stenotrophomonas.</title>
        <authorList>
            <person name="Patil P.P."/>
            <person name="Midha S."/>
            <person name="Patil P.B."/>
        </authorList>
    </citation>
    <scope>NUCLEOTIDE SEQUENCE [LARGE SCALE GENOMIC DNA]</scope>
    <source>
        <strain evidence="8 9">DSM 18929</strain>
    </source>
</reference>
<keyword evidence="2 7" id="KW-0812">Transmembrane</keyword>
<proteinExistence type="inferred from homology"/>
<protein>
    <recommendedName>
        <fullName evidence="7">Endolytic murein transglycosylase</fullName>
        <ecNumber evidence="7">4.2.2.29</ecNumber>
    </recommendedName>
    <alternativeName>
        <fullName evidence="7">Peptidoglycan lytic transglycosylase</fullName>
    </alternativeName>
    <alternativeName>
        <fullName evidence="7">Peptidoglycan polymerization terminase</fullName>
    </alternativeName>
</protein>
<dbReference type="PATRIC" id="fig|405444.3.peg.3449"/>
<dbReference type="CDD" id="cd08010">
    <property type="entry name" value="MltG_like"/>
    <property type="match status" value="1"/>
</dbReference>
<gene>
    <name evidence="7" type="primary">mltG</name>
    <name evidence="8" type="ORF">ABB26_03820</name>
</gene>
<comment type="catalytic activity">
    <reaction evidence="7">
        <text>a peptidoglycan chain = a peptidoglycan chain with N-acetyl-1,6-anhydromuramyl-[peptide] at the reducing end + a peptidoglycan chain with N-acetylglucosamine at the non-reducing end.</text>
        <dbReference type="EC" id="4.2.2.29"/>
    </reaction>
</comment>